<feature type="compositionally biased region" description="Low complexity" evidence="2">
    <location>
        <begin position="16"/>
        <end position="26"/>
    </location>
</feature>
<reference evidence="4" key="1">
    <citation type="submission" date="2020-11" db="EMBL/GenBank/DDBJ databases">
        <title>Novosphingobium aureum sp. nov., a marine bacterium isolated from sediment of a salt flat.</title>
        <authorList>
            <person name="Yoo Y."/>
            <person name="Kim J.-J."/>
        </authorList>
    </citation>
    <scope>NUCLEOTIDE SEQUENCE</scope>
    <source>
        <strain evidence="4">YJ-S2-02</strain>
    </source>
</reference>
<evidence type="ECO:0000256" key="3">
    <source>
        <dbReference type="SAM" id="Phobius"/>
    </source>
</evidence>
<gene>
    <name evidence="4" type="ORF">I5E68_17945</name>
</gene>
<dbReference type="SUPFAM" id="SSF52540">
    <property type="entry name" value="P-loop containing nucleoside triphosphate hydrolases"/>
    <property type="match status" value="1"/>
</dbReference>
<evidence type="ECO:0008006" key="6">
    <source>
        <dbReference type="Google" id="ProtNLM"/>
    </source>
</evidence>
<feature type="coiled-coil region" evidence="1">
    <location>
        <begin position="238"/>
        <end position="265"/>
    </location>
</feature>
<comment type="caution">
    <text evidence="4">The sequence shown here is derived from an EMBL/GenBank/DDBJ whole genome shotgun (WGS) entry which is preliminary data.</text>
</comment>
<feature type="transmembrane region" description="Helical" evidence="3">
    <location>
        <begin position="568"/>
        <end position="591"/>
    </location>
</feature>
<proteinExistence type="predicted"/>
<keyword evidence="3" id="KW-0472">Membrane</keyword>
<keyword evidence="3" id="KW-0812">Transmembrane</keyword>
<keyword evidence="1" id="KW-0175">Coiled coil</keyword>
<evidence type="ECO:0000256" key="1">
    <source>
        <dbReference type="SAM" id="Coils"/>
    </source>
</evidence>
<organism evidence="4 5">
    <name type="scientific">Novosphingobium aureum</name>
    <dbReference type="NCBI Taxonomy" id="2792964"/>
    <lineage>
        <taxon>Bacteria</taxon>
        <taxon>Pseudomonadati</taxon>
        <taxon>Pseudomonadota</taxon>
        <taxon>Alphaproteobacteria</taxon>
        <taxon>Sphingomonadales</taxon>
        <taxon>Sphingomonadaceae</taxon>
        <taxon>Novosphingobium</taxon>
    </lineage>
</organism>
<accession>A0A931MMW6</accession>
<feature type="transmembrane region" description="Helical" evidence="3">
    <location>
        <begin position="638"/>
        <end position="661"/>
    </location>
</feature>
<evidence type="ECO:0000313" key="4">
    <source>
        <dbReference type="EMBL" id="MBH0114834.1"/>
    </source>
</evidence>
<keyword evidence="3" id="KW-1133">Transmembrane helix</keyword>
<feature type="region of interest" description="Disordered" evidence="2">
    <location>
        <begin position="1"/>
        <end position="26"/>
    </location>
</feature>
<evidence type="ECO:0000256" key="2">
    <source>
        <dbReference type="SAM" id="MobiDB-lite"/>
    </source>
</evidence>
<dbReference type="AlphaFoldDB" id="A0A931MMW6"/>
<protein>
    <recommendedName>
        <fullName evidence="6">ATP-binding protein</fullName>
    </recommendedName>
</protein>
<evidence type="ECO:0000313" key="5">
    <source>
        <dbReference type="Proteomes" id="UP000617634"/>
    </source>
</evidence>
<dbReference type="EMBL" id="JADZGI010000004">
    <property type="protein sequence ID" value="MBH0114834.1"/>
    <property type="molecule type" value="Genomic_DNA"/>
</dbReference>
<feature type="transmembrane region" description="Helical" evidence="3">
    <location>
        <begin position="612"/>
        <end position="632"/>
    </location>
</feature>
<dbReference type="Proteomes" id="UP000617634">
    <property type="component" value="Unassembled WGS sequence"/>
</dbReference>
<keyword evidence="5" id="KW-1185">Reference proteome</keyword>
<dbReference type="InterPro" id="IPR027417">
    <property type="entry name" value="P-loop_NTPase"/>
</dbReference>
<name>A0A931MMW6_9SPHN</name>
<sequence>MPLAPAQAQESAGKQSGEASSNGTAGASAGAYVAPLSVQDKTAYIRKLIDGELDAGITPDALFAWSLRYRDVARANVVEELVEDDAFYARASQDPAQLETLRPQEARLALAQAAFLRLPAARRKALLSEQRARNAKAASDASRASDEERALGALQAQIASLETFLKGDPDPNGGGTRFWIEGAEPEQLGEVISKTAAAGGESAKQLREAIRQRDELLGKVLALPDSELQALEDRRRLMQQSGQEIAAAEDSLRDATNAREQAQFAARTASTASARLTAAERARLLAVQQKQAEYRSALAKASDEPSQILDAALKWRARVSEVSRADLGDDQREQRADALYREIVAQLKTVRQALSDELSQRTSSGFADAMPGPLDPAITDSLPGARQLQALRDQLVEQAGVLASTRAEQMWKRRKAHKDAMVTLNDARLALIGELSPGLRRQVLGFGGEGTAQVLREFKQIALVVRYNIQSYDRQLREVARSLLSPSPAFIVALVELALAILLFRLWRQGGGAFLARTEALARARRPQTLWSGLEARALHHLRHIKQPLDWFVFIGVLRWVLPDELNLPGVGLAWMLLTWLFGAAALLRLIDSIAGGGRKSDPRAALRWRSLRLVGGTFVVIALILRLTAVSVGRGGIYSWVLSGCWLVVPPVLIVLSHWWRERIVALTREGAGKSTLLNWVARDPGGFFGTVGRLLAGAVLLGRGLVAVIMRQVRNISLIRDIYGQRSRRQAAHQAAEDLASGLYRPLDEAIMEILAPHRLPSSADGVLSWPGDLHLRVPEPGTVTALLGNRGHGKSALLNALERRLPEGTRAIRIGADEAGLARILGALGEALGLERGERHEAGAVLAAMAEADVPLFIAIDDLQRLVVPAIGGLEDFDATIDFIRRAPPQVSWVLALGRPAWDFLLRARHDRLIFDAVLRLPRWTAAGLRALVEARNREAGIEPDFSEIHEDSAFLFDAEVPADERRKRGYYARLREYSGGNPAVALEFWRRSLLVENATGRHVVRSFATPDVAKLSEMPDATLFVLRTIILMDKSDARAIARSTDLSPVVIADVLRGLVGMGIVIPFESGYRVTLRWWREVIDLLVRRNLVMPESDA</sequence>